<name>A0A644YV25_9ZZZZ</name>
<dbReference type="InterPro" id="IPR002104">
    <property type="entry name" value="Integrase_catalytic"/>
</dbReference>
<dbReference type="InterPro" id="IPR011010">
    <property type="entry name" value="DNA_brk_join_enz"/>
</dbReference>
<gene>
    <name evidence="6" type="primary">xerD_53</name>
    <name evidence="6" type="ORF">SDC9_76871</name>
</gene>
<feature type="domain" description="Core-binding (CB)" evidence="5">
    <location>
        <begin position="5"/>
        <end position="98"/>
    </location>
</feature>
<organism evidence="6">
    <name type="scientific">bioreactor metagenome</name>
    <dbReference type="NCBI Taxonomy" id="1076179"/>
    <lineage>
        <taxon>unclassified sequences</taxon>
        <taxon>metagenomes</taxon>
        <taxon>ecological metagenomes</taxon>
    </lineage>
</organism>
<dbReference type="InterPro" id="IPR004107">
    <property type="entry name" value="Integrase_SAM-like_N"/>
</dbReference>
<sequence>MRNFDTFGYYLNKYLTVYLPGQRGLSTNSILAYRDTFSLLLVFLKNEKQMVPERLPMSFLKKDLVLEFAEWLEDTRGNSLSSRNQRFVILRTFCRWLSTENPEFLKLSEDVFNVRIKKTPKPVMTYLSTDSIGFLLSQPDSSTNEGLRDLTLLALTYDTGARVSEITDLKFKDIRFEAPPIVKLTGKGNKTRIVPLLPQTVIYLTEYTARWKIKMSESQNHFVFTNRSGGKLSRSGVKYILDKYVNAGRESNPILFPDKITPHTLRHSKAMHMLQAGSNIVYIRDVLGHSDLNTTERYARADTAMKREALSKAEIRMPDPVIDMGKSPLAFAEHSIEENMTSWLKSLLKE</sequence>
<dbReference type="Pfam" id="PF00589">
    <property type="entry name" value="Phage_integrase"/>
    <property type="match status" value="1"/>
</dbReference>
<proteinExistence type="predicted"/>
<evidence type="ECO:0000256" key="3">
    <source>
        <dbReference type="ARBA" id="ARBA00023172"/>
    </source>
</evidence>
<dbReference type="InterPro" id="IPR050090">
    <property type="entry name" value="Tyrosine_recombinase_XerCD"/>
</dbReference>
<dbReference type="InterPro" id="IPR044068">
    <property type="entry name" value="CB"/>
</dbReference>
<dbReference type="PANTHER" id="PTHR30349:SF81">
    <property type="entry name" value="TYROSINE RECOMBINASE XERC"/>
    <property type="match status" value="1"/>
</dbReference>
<evidence type="ECO:0000256" key="1">
    <source>
        <dbReference type="ARBA" id="ARBA00022908"/>
    </source>
</evidence>
<feature type="domain" description="Tyr recombinase" evidence="4">
    <location>
        <begin position="122"/>
        <end position="311"/>
    </location>
</feature>
<evidence type="ECO:0000259" key="4">
    <source>
        <dbReference type="PROSITE" id="PS51898"/>
    </source>
</evidence>
<keyword evidence="1" id="KW-0229">DNA integration</keyword>
<comment type="caution">
    <text evidence="6">The sequence shown here is derived from an EMBL/GenBank/DDBJ whole genome shotgun (WGS) entry which is preliminary data.</text>
</comment>
<accession>A0A644YV25</accession>
<dbReference type="SUPFAM" id="SSF56349">
    <property type="entry name" value="DNA breaking-rejoining enzymes"/>
    <property type="match status" value="1"/>
</dbReference>
<dbReference type="GO" id="GO:0006310">
    <property type="term" value="P:DNA recombination"/>
    <property type="evidence" value="ECO:0007669"/>
    <property type="project" value="UniProtKB-KW"/>
</dbReference>
<dbReference type="InterPro" id="IPR010998">
    <property type="entry name" value="Integrase_recombinase_N"/>
</dbReference>
<keyword evidence="2" id="KW-0238">DNA-binding</keyword>
<reference evidence="6" key="1">
    <citation type="submission" date="2019-08" db="EMBL/GenBank/DDBJ databases">
        <authorList>
            <person name="Kucharzyk K."/>
            <person name="Murdoch R.W."/>
            <person name="Higgins S."/>
            <person name="Loffler F."/>
        </authorList>
    </citation>
    <scope>NUCLEOTIDE SEQUENCE</scope>
</reference>
<dbReference type="InterPro" id="IPR013762">
    <property type="entry name" value="Integrase-like_cat_sf"/>
</dbReference>
<dbReference type="Gene3D" id="1.10.150.130">
    <property type="match status" value="1"/>
</dbReference>
<dbReference type="GO" id="GO:0003677">
    <property type="term" value="F:DNA binding"/>
    <property type="evidence" value="ECO:0007669"/>
    <property type="project" value="UniProtKB-KW"/>
</dbReference>
<dbReference type="CDD" id="cd01182">
    <property type="entry name" value="INT_RitC_C_like"/>
    <property type="match status" value="1"/>
</dbReference>
<dbReference type="PANTHER" id="PTHR30349">
    <property type="entry name" value="PHAGE INTEGRASE-RELATED"/>
    <property type="match status" value="1"/>
</dbReference>
<dbReference type="Pfam" id="PF02899">
    <property type="entry name" value="Phage_int_SAM_1"/>
    <property type="match status" value="1"/>
</dbReference>
<protein>
    <submittedName>
        <fullName evidence="6">Tyrosine recombinase XerD</fullName>
    </submittedName>
</protein>
<evidence type="ECO:0000259" key="5">
    <source>
        <dbReference type="PROSITE" id="PS51900"/>
    </source>
</evidence>
<dbReference type="AlphaFoldDB" id="A0A644YV25"/>
<dbReference type="PROSITE" id="PS51900">
    <property type="entry name" value="CB"/>
    <property type="match status" value="1"/>
</dbReference>
<dbReference type="PROSITE" id="PS51898">
    <property type="entry name" value="TYR_RECOMBINASE"/>
    <property type="match status" value="1"/>
</dbReference>
<dbReference type="EMBL" id="VSSQ01005756">
    <property type="protein sequence ID" value="MPM30323.1"/>
    <property type="molecule type" value="Genomic_DNA"/>
</dbReference>
<dbReference type="GO" id="GO:0015074">
    <property type="term" value="P:DNA integration"/>
    <property type="evidence" value="ECO:0007669"/>
    <property type="project" value="UniProtKB-KW"/>
</dbReference>
<evidence type="ECO:0000256" key="2">
    <source>
        <dbReference type="ARBA" id="ARBA00023125"/>
    </source>
</evidence>
<dbReference type="Gene3D" id="1.10.443.10">
    <property type="entry name" value="Intergrase catalytic core"/>
    <property type="match status" value="1"/>
</dbReference>
<evidence type="ECO:0000313" key="6">
    <source>
        <dbReference type="EMBL" id="MPM30323.1"/>
    </source>
</evidence>
<keyword evidence="3" id="KW-0233">DNA recombination</keyword>